<dbReference type="EMBL" id="CP080635">
    <property type="protein sequence ID" value="QYX72212.1"/>
    <property type="molecule type" value="Genomic_DNA"/>
</dbReference>
<proteinExistence type="predicted"/>
<keyword evidence="2" id="KW-1185">Reference proteome</keyword>
<dbReference type="Proteomes" id="UP000827084">
    <property type="component" value="Chromosome"/>
</dbReference>
<sequence>MGKKKNKQLKKQLQGSIPAGMTVEELLASAAGGKKSKGLLGAIQNNTSNQFLLGALLGATAAYVLSNDEMREKIVRSAVKLYTDIAGGMEELKEQVADIQAEMAVQTGDDEQ</sequence>
<organism evidence="1 2">
    <name type="scientific">Shewanella putrefaciens</name>
    <name type="common">Pseudomonas putrefaciens</name>
    <dbReference type="NCBI Taxonomy" id="24"/>
    <lineage>
        <taxon>Bacteria</taxon>
        <taxon>Pseudomonadati</taxon>
        <taxon>Pseudomonadota</taxon>
        <taxon>Gammaproteobacteria</taxon>
        <taxon>Alteromonadales</taxon>
        <taxon>Shewanellaceae</taxon>
        <taxon>Shewanella</taxon>
    </lineage>
</organism>
<accession>A0ABX8X9J7</accession>
<evidence type="ECO:0000313" key="1">
    <source>
        <dbReference type="EMBL" id="QYX72212.1"/>
    </source>
</evidence>
<dbReference type="GeneID" id="67444776"/>
<name>A0ABX8X9J7_SHEPU</name>
<reference evidence="1 2" key="1">
    <citation type="submission" date="2021-08" db="EMBL/GenBank/DDBJ databases">
        <title>Shewanella putrefaciens YZ-J, complete genome.</title>
        <authorList>
            <person name="Yi Z."/>
        </authorList>
    </citation>
    <scope>NUCLEOTIDE SEQUENCE [LARGE SCALE GENOMIC DNA]</scope>
    <source>
        <strain evidence="1 2">YZ-J</strain>
    </source>
</reference>
<evidence type="ECO:0000313" key="2">
    <source>
        <dbReference type="Proteomes" id="UP000827084"/>
    </source>
</evidence>
<protein>
    <submittedName>
        <fullName evidence="1">YtxH domain-containing protein</fullName>
    </submittedName>
</protein>
<gene>
    <name evidence="1" type="ORF">K3G22_15910</name>
</gene>
<dbReference type="RefSeq" id="WP_025007540.1">
    <property type="nucleotide sequence ID" value="NZ_BMPK01000001.1"/>
</dbReference>